<evidence type="ECO:0000313" key="1">
    <source>
        <dbReference type="EMBL" id="KAH8521645.1"/>
    </source>
</evidence>
<gene>
    <name evidence="1" type="ORF">H0E87_002625</name>
</gene>
<name>A0A8T2ZW71_POPDE</name>
<evidence type="ECO:0000313" key="2">
    <source>
        <dbReference type="Proteomes" id="UP000807159"/>
    </source>
</evidence>
<keyword evidence="2" id="KW-1185">Reference proteome</keyword>
<reference evidence="1" key="1">
    <citation type="journal article" date="2021" name="J. Hered.">
        <title>Genome Assembly of Salicaceae Populus deltoides (Eastern Cottonwood) I-69 Based on Nanopore Sequencing and Hi-C Technologies.</title>
        <authorList>
            <person name="Bai S."/>
            <person name="Wu H."/>
            <person name="Zhang J."/>
            <person name="Pan Z."/>
            <person name="Zhao W."/>
            <person name="Li Z."/>
            <person name="Tong C."/>
        </authorList>
    </citation>
    <scope>NUCLEOTIDE SEQUENCE</scope>
    <source>
        <tissue evidence="1">Leaf</tissue>
    </source>
</reference>
<organism evidence="1 2">
    <name type="scientific">Populus deltoides</name>
    <name type="common">Eastern poplar</name>
    <name type="synonym">Eastern cottonwood</name>
    <dbReference type="NCBI Taxonomy" id="3696"/>
    <lineage>
        <taxon>Eukaryota</taxon>
        <taxon>Viridiplantae</taxon>
        <taxon>Streptophyta</taxon>
        <taxon>Embryophyta</taxon>
        <taxon>Tracheophyta</taxon>
        <taxon>Spermatophyta</taxon>
        <taxon>Magnoliopsida</taxon>
        <taxon>eudicotyledons</taxon>
        <taxon>Gunneridae</taxon>
        <taxon>Pentapetalae</taxon>
        <taxon>rosids</taxon>
        <taxon>fabids</taxon>
        <taxon>Malpighiales</taxon>
        <taxon>Salicaceae</taxon>
        <taxon>Saliceae</taxon>
        <taxon>Populus</taxon>
    </lineage>
</organism>
<accession>A0A8T2ZW71</accession>
<comment type="caution">
    <text evidence="1">The sequence shown here is derived from an EMBL/GenBank/DDBJ whole genome shotgun (WGS) entry which is preliminary data.</text>
</comment>
<protein>
    <submittedName>
        <fullName evidence="1">Uncharacterized protein</fullName>
    </submittedName>
</protein>
<feature type="non-terminal residue" evidence="1">
    <location>
        <position position="143"/>
    </location>
</feature>
<sequence length="143" mass="15529">PMISDIKVVRHQINHFTSTFKMQNEMAQIHFGTGTASNFKAVNHLIAGAIGPTPTATGIKYDRVAWSLLLGLVLLANGLIELLQVCPSLICFAPDIVYGVVRVVVNSAICNGDQVEHHRPPVLNYFFLDPSGPGVDVWHNAAV</sequence>
<dbReference type="Proteomes" id="UP000807159">
    <property type="component" value="Chromosome 1"/>
</dbReference>
<dbReference type="AlphaFoldDB" id="A0A8T2ZW71"/>
<proteinExistence type="predicted"/>
<dbReference type="EMBL" id="JACEGQ020000001">
    <property type="protein sequence ID" value="KAH8521645.1"/>
    <property type="molecule type" value="Genomic_DNA"/>
</dbReference>